<keyword evidence="7" id="KW-1185">Reference proteome</keyword>
<comment type="caution">
    <text evidence="6">The sequence shown here is derived from an EMBL/GenBank/DDBJ whole genome shotgun (WGS) entry which is preliminary data.</text>
</comment>
<evidence type="ECO:0000313" key="7">
    <source>
        <dbReference type="Proteomes" id="UP000284842"/>
    </source>
</evidence>
<feature type="domain" description="CENP-V/GFA" evidence="5">
    <location>
        <begin position="9"/>
        <end position="136"/>
    </location>
</feature>
<dbReference type="PANTHER" id="PTHR33337">
    <property type="entry name" value="GFA DOMAIN-CONTAINING PROTEIN"/>
    <property type="match status" value="1"/>
</dbReference>
<dbReference type="EMBL" id="NHTK01001349">
    <property type="protein sequence ID" value="PPQ99675.1"/>
    <property type="molecule type" value="Genomic_DNA"/>
</dbReference>
<dbReference type="GO" id="GO:0046872">
    <property type="term" value="F:metal ion binding"/>
    <property type="evidence" value="ECO:0007669"/>
    <property type="project" value="UniProtKB-KW"/>
</dbReference>
<comment type="similarity">
    <text evidence="1">Belongs to the Gfa family.</text>
</comment>
<name>A0A409Y954_9AGAR</name>
<dbReference type="PROSITE" id="PS51891">
    <property type="entry name" value="CENP_V_GFA"/>
    <property type="match status" value="1"/>
</dbReference>
<dbReference type="GO" id="GO:0016846">
    <property type="term" value="F:carbon-sulfur lyase activity"/>
    <property type="evidence" value="ECO:0007669"/>
    <property type="project" value="InterPro"/>
</dbReference>
<keyword evidence="2" id="KW-0479">Metal-binding</keyword>
<dbReference type="InterPro" id="IPR011057">
    <property type="entry name" value="Mss4-like_sf"/>
</dbReference>
<keyword evidence="4" id="KW-0456">Lyase</keyword>
<evidence type="ECO:0000313" key="6">
    <source>
        <dbReference type="EMBL" id="PPQ99675.1"/>
    </source>
</evidence>
<keyword evidence="3" id="KW-0862">Zinc</keyword>
<evidence type="ECO:0000256" key="1">
    <source>
        <dbReference type="ARBA" id="ARBA00005495"/>
    </source>
</evidence>
<dbReference type="Proteomes" id="UP000284842">
    <property type="component" value="Unassembled WGS sequence"/>
</dbReference>
<accession>A0A409Y954</accession>
<dbReference type="Pfam" id="PF04828">
    <property type="entry name" value="GFA"/>
    <property type="match status" value="2"/>
</dbReference>
<evidence type="ECO:0000259" key="5">
    <source>
        <dbReference type="PROSITE" id="PS51891"/>
    </source>
</evidence>
<evidence type="ECO:0000256" key="4">
    <source>
        <dbReference type="ARBA" id="ARBA00023239"/>
    </source>
</evidence>
<organism evidence="6 7">
    <name type="scientific">Panaeolus cyanescens</name>
    <dbReference type="NCBI Taxonomy" id="181874"/>
    <lineage>
        <taxon>Eukaryota</taxon>
        <taxon>Fungi</taxon>
        <taxon>Dikarya</taxon>
        <taxon>Basidiomycota</taxon>
        <taxon>Agaricomycotina</taxon>
        <taxon>Agaricomycetes</taxon>
        <taxon>Agaricomycetidae</taxon>
        <taxon>Agaricales</taxon>
        <taxon>Agaricineae</taxon>
        <taxon>Galeropsidaceae</taxon>
        <taxon>Panaeolus</taxon>
    </lineage>
</organism>
<dbReference type="AlphaFoldDB" id="A0A409Y954"/>
<dbReference type="InterPro" id="IPR006913">
    <property type="entry name" value="CENP-V/GFA"/>
</dbReference>
<gene>
    <name evidence="6" type="ORF">CVT24_009747</name>
</gene>
<reference evidence="6 7" key="1">
    <citation type="journal article" date="2018" name="Evol. Lett.">
        <title>Horizontal gene cluster transfer increased hallucinogenic mushroom diversity.</title>
        <authorList>
            <person name="Reynolds H.T."/>
            <person name="Vijayakumar V."/>
            <person name="Gluck-Thaler E."/>
            <person name="Korotkin H.B."/>
            <person name="Matheny P.B."/>
            <person name="Slot J.C."/>
        </authorList>
    </citation>
    <scope>NUCLEOTIDE SEQUENCE [LARGE SCALE GENOMIC DNA]</scope>
    <source>
        <strain evidence="6 7">2629</strain>
    </source>
</reference>
<proteinExistence type="inferred from homology"/>
<dbReference type="SUPFAM" id="SSF51316">
    <property type="entry name" value="Mss4-like"/>
    <property type="match status" value="2"/>
</dbReference>
<evidence type="ECO:0000256" key="3">
    <source>
        <dbReference type="ARBA" id="ARBA00022833"/>
    </source>
</evidence>
<dbReference type="InParanoid" id="A0A409Y954"/>
<dbReference type="PANTHER" id="PTHR33337:SF31">
    <property type="entry name" value="DUF636 DOMAIN PROTEIN (AFU_ORTHOLOGUE AFUA_2G12650)"/>
    <property type="match status" value="1"/>
</dbReference>
<protein>
    <recommendedName>
        <fullName evidence="5">CENP-V/GFA domain-containing protein</fullName>
    </recommendedName>
</protein>
<dbReference type="OrthoDB" id="5422068at2759"/>
<sequence>MSSDSLTYVKARCLCKANEFVIPFKTASLPQATDLCHCSSCRHITGQLAVHTAEAASAPLAIVEGDANATPTAPADLSKLSKYNASPALTRYFCNTCGAYLLYESRDDNDNPRWSISTGALERTEGIVKVGYHAFVKDTKDGGLSKHYRTLNGTEIPRYALEYGNDTVGADWKDESLQAIQKKYQDRIHAHCHCRNISLYLSRPDQEECKDEAKWWLVPGADDAQYEKGHKPPRFIAGHCFCTSCRLSTGSTVQSWVIVPRAHVFDYHSPDPEVPVTLSKSSPTRVKHLTQYSATPHTYREFCSTCGATVFWWTKSKEKVHLPQDESSEEAVVIDLSAGLMDEEQGGALAEDWVSWYDQIMYEAEAVDKEGAGAVKEGSKLAAAAAA</sequence>
<dbReference type="Gene3D" id="3.90.1590.10">
    <property type="entry name" value="glutathione-dependent formaldehyde- activating enzyme (gfa)"/>
    <property type="match status" value="2"/>
</dbReference>
<evidence type="ECO:0000256" key="2">
    <source>
        <dbReference type="ARBA" id="ARBA00022723"/>
    </source>
</evidence>